<sequence length="468" mass="53643">MKKLFLTLLLFPTVFSLLSAQSVKVEKKDYRAVWLTTLMGLDWPKTRANNAEGITRQKQELIDILDRLQQAGINTVLFQTRLRGTTAYPSDIEPWDGAFTGTPGKSPNYDPLRFALDEAHKRGMELHAWVVAFPVNKVADMKRLGNRSLPRRHPELCQLSNDQYLMDPGVPATGDYIASICQEIAQNYDVDGIHLDYIRYPENGIRFNDAQTYKRYGQGLPLNPWRTENVTRVVRKIRRALDSVRPGIVLSCSPVGKYADMARQSSRGWNARDAVHQDAVAWLNEGTMDVLFPMMYFDGDNFYPFVLDWKERAQRGAIVPGLGLYCLSANEKNWPLVALQRQINFLRTQRLNGFCLFRSKFLTDNVKGVFDWLSHSYDNDPLQAMGGIFETLRQQKKSAALSPSTDWQKVPRINVDAEVFVVVDNMGREIRRFRPDSVFSTADLPHGFYQLRALGRKKANHKIMDFRK</sequence>
<evidence type="ECO:0000313" key="4">
    <source>
        <dbReference type="EMBL" id="MBB3701708.1"/>
    </source>
</evidence>
<name>A0A7W5XWY1_9BACT</name>
<organism evidence="4 5">
    <name type="scientific">Alloprevotella rava</name>
    <dbReference type="NCBI Taxonomy" id="671218"/>
    <lineage>
        <taxon>Bacteria</taxon>
        <taxon>Pseudomonadati</taxon>
        <taxon>Bacteroidota</taxon>
        <taxon>Bacteroidia</taxon>
        <taxon>Bacteroidales</taxon>
        <taxon>Prevotellaceae</taxon>
        <taxon>Alloprevotella</taxon>
    </lineage>
</organism>
<dbReference type="RefSeq" id="WP_183693649.1">
    <property type="nucleotide sequence ID" value="NZ_JACICA010000001.1"/>
</dbReference>
<accession>A0A7W5XWY1</accession>
<gene>
    <name evidence="4" type="ORF">FHS60_000150</name>
</gene>
<evidence type="ECO:0000313" key="5">
    <source>
        <dbReference type="Proteomes" id="UP000541425"/>
    </source>
</evidence>
<keyword evidence="4" id="KW-0449">Lipoprotein</keyword>
<proteinExistence type="predicted"/>
<dbReference type="PANTHER" id="PTHR43405">
    <property type="entry name" value="GLYCOSYL HYDROLASE DIGH"/>
    <property type="match status" value="1"/>
</dbReference>
<evidence type="ECO:0000256" key="2">
    <source>
        <dbReference type="SAM" id="SignalP"/>
    </source>
</evidence>
<protein>
    <submittedName>
        <fullName evidence="4">Uncharacterized lipoprotein YddW (UPF0748 family)</fullName>
    </submittedName>
</protein>
<dbReference type="EMBL" id="JACICA010000001">
    <property type="protein sequence ID" value="MBB3701708.1"/>
    <property type="molecule type" value="Genomic_DNA"/>
</dbReference>
<dbReference type="Gene3D" id="3.20.20.80">
    <property type="entry name" value="Glycosidases"/>
    <property type="match status" value="1"/>
</dbReference>
<feature type="domain" description="Glycosyl hydrolase-like 10" evidence="3">
    <location>
        <begin position="31"/>
        <end position="298"/>
    </location>
</feature>
<dbReference type="Pfam" id="PF02638">
    <property type="entry name" value="GHL10"/>
    <property type="match status" value="1"/>
</dbReference>
<dbReference type="PANTHER" id="PTHR43405:SF1">
    <property type="entry name" value="GLYCOSYL HYDROLASE DIGH"/>
    <property type="match status" value="1"/>
</dbReference>
<reference evidence="4 5" key="1">
    <citation type="submission" date="2020-08" db="EMBL/GenBank/DDBJ databases">
        <title>Genomic Encyclopedia of Type Strains, Phase IV (KMG-IV): sequencing the most valuable type-strain genomes for metagenomic binning, comparative biology and taxonomic classification.</title>
        <authorList>
            <person name="Goeker M."/>
        </authorList>
    </citation>
    <scope>NUCLEOTIDE SEQUENCE [LARGE SCALE GENOMIC DNA]</scope>
    <source>
        <strain evidence="4 5">DSM 22548</strain>
    </source>
</reference>
<keyword evidence="1 2" id="KW-0732">Signal</keyword>
<evidence type="ECO:0000259" key="3">
    <source>
        <dbReference type="Pfam" id="PF02638"/>
    </source>
</evidence>
<feature type="chain" id="PRO_5030853743" evidence="2">
    <location>
        <begin position="20"/>
        <end position="468"/>
    </location>
</feature>
<dbReference type="Proteomes" id="UP000541425">
    <property type="component" value="Unassembled WGS sequence"/>
</dbReference>
<dbReference type="InterPro" id="IPR003790">
    <property type="entry name" value="GHL10"/>
</dbReference>
<comment type="caution">
    <text evidence="4">The sequence shown here is derived from an EMBL/GenBank/DDBJ whole genome shotgun (WGS) entry which is preliminary data.</text>
</comment>
<dbReference type="InterPro" id="IPR052177">
    <property type="entry name" value="Divisome_Glycosyl_Hydrolase"/>
</dbReference>
<evidence type="ECO:0000256" key="1">
    <source>
        <dbReference type="ARBA" id="ARBA00022729"/>
    </source>
</evidence>
<dbReference type="SUPFAM" id="SSF51445">
    <property type="entry name" value="(Trans)glycosidases"/>
    <property type="match status" value="1"/>
</dbReference>
<dbReference type="AlphaFoldDB" id="A0A7W5XWY1"/>
<dbReference type="InterPro" id="IPR017853">
    <property type="entry name" value="GH"/>
</dbReference>
<feature type="signal peptide" evidence="2">
    <location>
        <begin position="1"/>
        <end position="19"/>
    </location>
</feature>